<evidence type="ECO:0000313" key="2">
    <source>
        <dbReference type="EnsemblPlants" id="ORUFI11G10190.1"/>
    </source>
</evidence>
<organism evidence="2 3">
    <name type="scientific">Oryza rufipogon</name>
    <name type="common">Brownbeard rice</name>
    <name type="synonym">Asian wild rice</name>
    <dbReference type="NCBI Taxonomy" id="4529"/>
    <lineage>
        <taxon>Eukaryota</taxon>
        <taxon>Viridiplantae</taxon>
        <taxon>Streptophyta</taxon>
        <taxon>Embryophyta</taxon>
        <taxon>Tracheophyta</taxon>
        <taxon>Spermatophyta</taxon>
        <taxon>Magnoliopsida</taxon>
        <taxon>Liliopsida</taxon>
        <taxon>Poales</taxon>
        <taxon>Poaceae</taxon>
        <taxon>BOP clade</taxon>
        <taxon>Oryzoideae</taxon>
        <taxon>Oryzeae</taxon>
        <taxon>Oryzinae</taxon>
        <taxon>Oryza</taxon>
    </lineage>
</organism>
<dbReference type="AlphaFoldDB" id="A0A0E0R6Z4"/>
<evidence type="ECO:0000313" key="3">
    <source>
        <dbReference type="Proteomes" id="UP000008022"/>
    </source>
</evidence>
<keyword evidence="1" id="KW-0472">Membrane</keyword>
<dbReference type="Proteomes" id="UP000008022">
    <property type="component" value="Unassembled WGS sequence"/>
</dbReference>
<dbReference type="EnsemblPlants" id="ORUFI11G10190.1">
    <property type="protein sequence ID" value="ORUFI11G10190.1"/>
    <property type="gene ID" value="ORUFI11G10190"/>
</dbReference>
<accession>A0A0E0R6Z4</accession>
<reference evidence="3" key="1">
    <citation type="submission" date="2013-06" db="EMBL/GenBank/DDBJ databases">
        <authorList>
            <person name="Zhao Q."/>
        </authorList>
    </citation>
    <scope>NUCLEOTIDE SEQUENCE</scope>
    <source>
        <strain evidence="3">cv. W1943</strain>
    </source>
</reference>
<protein>
    <submittedName>
        <fullName evidence="2">Uncharacterized protein</fullName>
    </submittedName>
</protein>
<dbReference type="HOGENOM" id="CLU_2926746_0_0_1"/>
<sequence>MKISVKHTTGAKRQVVAQMTSLGVIHLVTFSLTLGGYLTDTLSIPMPPELSPPRCGQGKHC</sequence>
<reference evidence="2" key="2">
    <citation type="submission" date="2015-06" db="UniProtKB">
        <authorList>
            <consortium name="EnsemblPlants"/>
        </authorList>
    </citation>
    <scope>IDENTIFICATION</scope>
</reference>
<dbReference type="Gramene" id="ORUFI11G10190.1">
    <property type="protein sequence ID" value="ORUFI11G10190.1"/>
    <property type="gene ID" value="ORUFI11G10190"/>
</dbReference>
<keyword evidence="3" id="KW-1185">Reference proteome</keyword>
<feature type="transmembrane region" description="Helical" evidence="1">
    <location>
        <begin position="21"/>
        <end position="39"/>
    </location>
</feature>
<name>A0A0E0R6Z4_ORYRU</name>
<keyword evidence="1" id="KW-1133">Transmembrane helix</keyword>
<keyword evidence="1" id="KW-0812">Transmembrane</keyword>
<evidence type="ECO:0000256" key="1">
    <source>
        <dbReference type="SAM" id="Phobius"/>
    </source>
</evidence>
<proteinExistence type="predicted"/>